<evidence type="ECO:0000313" key="7">
    <source>
        <dbReference type="EMBL" id="XBH05601.1"/>
    </source>
</evidence>
<dbReference type="PANTHER" id="PTHR43289:SF6">
    <property type="entry name" value="SERINE_THREONINE-PROTEIN KINASE NEKL-3"/>
    <property type="match status" value="1"/>
</dbReference>
<dbReference type="RefSeq" id="WP_406698436.1">
    <property type="nucleotide sequence ID" value="NZ_CP155447.1"/>
</dbReference>
<dbReference type="CDD" id="cd14014">
    <property type="entry name" value="STKc_PknB_like"/>
    <property type="match status" value="1"/>
</dbReference>
<protein>
    <submittedName>
        <fullName evidence="7">Serine/threonine-protein kinase</fullName>
        <ecNumber evidence="7">2.7.11.1</ecNumber>
    </submittedName>
</protein>
<evidence type="ECO:0000256" key="4">
    <source>
        <dbReference type="ARBA" id="ARBA00022840"/>
    </source>
</evidence>
<dbReference type="InterPro" id="IPR017441">
    <property type="entry name" value="Protein_kinase_ATP_BS"/>
</dbReference>
<dbReference type="EMBL" id="CP155447">
    <property type="protein sequence ID" value="XBH05601.1"/>
    <property type="molecule type" value="Genomic_DNA"/>
</dbReference>
<dbReference type="Gene3D" id="1.10.510.10">
    <property type="entry name" value="Transferase(Phosphotransferase) domain 1"/>
    <property type="match status" value="1"/>
</dbReference>
<dbReference type="Gene3D" id="3.30.200.20">
    <property type="entry name" value="Phosphorylase Kinase, domain 1"/>
    <property type="match status" value="1"/>
</dbReference>
<dbReference type="AlphaFoldDB" id="A0AAU7CK49"/>
<dbReference type="PANTHER" id="PTHR43289">
    <property type="entry name" value="MITOGEN-ACTIVATED PROTEIN KINASE KINASE KINASE 20-RELATED"/>
    <property type="match status" value="1"/>
</dbReference>
<dbReference type="InterPro" id="IPR000719">
    <property type="entry name" value="Prot_kinase_dom"/>
</dbReference>
<feature type="binding site" evidence="5">
    <location>
        <position position="173"/>
    </location>
    <ligand>
        <name>ATP</name>
        <dbReference type="ChEBI" id="CHEBI:30616"/>
    </ligand>
</feature>
<keyword evidence="1 7" id="KW-0808">Transferase</keyword>
<evidence type="ECO:0000256" key="2">
    <source>
        <dbReference type="ARBA" id="ARBA00022741"/>
    </source>
</evidence>
<evidence type="ECO:0000256" key="3">
    <source>
        <dbReference type="ARBA" id="ARBA00022777"/>
    </source>
</evidence>
<dbReference type="SMART" id="SM00220">
    <property type="entry name" value="S_TKc"/>
    <property type="match status" value="1"/>
</dbReference>
<dbReference type="PROSITE" id="PS00108">
    <property type="entry name" value="PROTEIN_KINASE_ST"/>
    <property type="match status" value="1"/>
</dbReference>
<dbReference type="PROSITE" id="PS50011">
    <property type="entry name" value="PROTEIN_KINASE_DOM"/>
    <property type="match status" value="1"/>
</dbReference>
<reference evidence="7" key="1">
    <citation type="submission" date="2024-05" db="EMBL/GenBank/DDBJ databases">
        <title>Planctomycetes of the genus Singulisphaera possess chitinolytic capabilities.</title>
        <authorList>
            <person name="Ivanova A."/>
        </authorList>
    </citation>
    <scope>NUCLEOTIDE SEQUENCE</scope>
    <source>
        <strain evidence="7">Ch08T</strain>
    </source>
</reference>
<feature type="domain" description="Protein kinase" evidence="6">
    <location>
        <begin position="144"/>
        <end position="408"/>
    </location>
</feature>
<name>A0AAU7CK49_9BACT</name>
<evidence type="ECO:0000256" key="5">
    <source>
        <dbReference type="PROSITE-ProRule" id="PRU10141"/>
    </source>
</evidence>
<gene>
    <name evidence="7" type="ORF">V5E97_06155</name>
</gene>
<evidence type="ECO:0000259" key="6">
    <source>
        <dbReference type="PROSITE" id="PS50011"/>
    </source>
</evidence>
<dbReference type="GO" id="GO:0005524">
    <property type="term" value="F:ATP binding"/>
    <property type="evidence" value="ECO:0007669"/>
    <property type="project" value="UniProtKB-UniRule"/>
</dbReference>
<dbReference type="EC" id="2.7.11.1" evidence="7"/>
<sequence>MVRNLERFKDAWRMGQRPRMEDYLSGVEESELGTLLRDLLAFEIECRVNQGDVPLPIDYRNRFPGLTEVIDSVFDEPIFFRDGEGDPTVSLLNVTVGRTIEWRPPVLDCDATVSHHAVSRPNWGGRERTSGPSAGLSRLEIPGYRILDKIGRGAMGSVYKAVHVNSNTIVAIKFPHARPTRDAELESRFDREAKFVEMISHPCIVRAFDIGRADGRPFYAMEHVEGESVRDRLARKGVFGEEEAIGVALSCLKAIMYFNDRSLVHRDIKPANIMLGKDGSVKLTDLGLVHLTLKEDWRLEEFGMLVGTPFYMSPEQALRLDELDARSDLYSLGATLYEMVVGQSPHRGQTRAAILRWLLEDTGPPRSPRSINPTVSPDFSRLIMGMITKRRADRDEPKDSLERLMPLLSKETRKALSQPGWGWTPPGYLRYETDPEDVSEILGSVRKLLIMSDLPETNSWWELLARLCEHFLPQAKQEAFAPGRIDLMGKDESHLWDLAALWAASHRPDLILVVPYSIGIPDGSPEGDFFRRLKSDKSTRMIPIIRPAAPERVCFYYAFDYADAFLRVPFTTDDFRRTLYSVLRRRRAT</sequence>
<dbReference type="InterPro" id="IPR008271">
    <property type="entry name" value="Ser/Thr_kinase_AS"/>
</dbReference>
<keyword evidence="3 7" id="KW-0418">Kinase</keyword>
<keyword evidence="2 5" id="KW-0547">Nucleotide-binding</keyword>
<proteinExistence type="predicted"/>
<dbReference type="GO" id="GO:0004674">
    <property type="term" value="F:protein serine/threonine kinase activity"/>
    <property type="evidence" value="ECO:0007669"/>
    <property type="project" value="UniProtKB-EC"/>
</dbReference>
<accession>A0AAU7CK49</accession>
<keyword evidence="4 5" id="KW-0067">ATP-binding</keyword>
<dbReference type="PROSITE" id="PS00107">
    <property type="entry name" value="PROTEIN_KINASE_ATP"/>
    <property type="match status" value="1"/>
</dbReference>
<dbReference type="InterPro" id="IPR011009">
    <property type="entry name" value="Kinase-like_dom_sf"/>
</dbReference>
<evidence type="ECO:0000256" key="1">
    <source>
        <dbReference type="ARBA" id="ARBA00022679"/>
    </source>
</evidence>
<dbReference type="Pfam" id="PF00069">
    <property type="entry name" value="Pkinase"/>
    <property type="match status" value="1"/>
</dbReference>
<organism evidence="7">
    <name type="scientific">Singulisphaera sp. Ch08</name>
    <dbReference type="NCBI Taxonomy" id="3120278"/>
    <lineage>
        <taxon>Bacteria</taxon>
        <taxon>Pseudomonadati</taxon>
        <taxon>Planctomycetota</taxon>
        <taxon>Planctomycetia</taxon>
        <taxon>Isosphaerales</taxon>
        <taxon>Isosphaeraceae</taxon>
        <taxon>Singulisphaera</taxon>
    </lineage>
</organism>
<dbReference type="SUPFAM" id="SSF56112">
    <property type="entry name" value="Protein kinase-like (PK-like)"/>
    <property type="match status" value="1"/>
</dbReference>